<organism evidence="3 4">
    <name type="scientific">Macrophomina phaseolina</name>
    <dbReference type="NCBI Taxonomy" id="35725"/>
    <lineage>
        <taxon>Eukaryota</taxon>
        <taxon>Fungi</taxon>
        <taxon>Dikarya</taxon>
        <taxon>Ascomycota</taxon>
        <taxon>Pezizomycotina</taxon>
        <taxon>Dothideomycetes</taxon>
        <taxon>Dothideomycetes incertae sedis</taxon>
        <taxon>Botryosphaeriales</taxon>
        <taxon>Botryosphaeriaceae</taxon>
        <taxon>Macrophomina</taxon>
    </lineage>
</organism>
<accession>A0ABQ8G3J2</accession>
<proteinExistence type="predicted"/>
<feature type="domain" description="Heterokaryon incompatibility" evidence="2">
    <location>
        <begin position="255"/>
        <end position="359"/>
    </location>
</feature>
<dbReference type="Proteomes" id="UP000774617">
    <property type="component" value="Unassembled WGS sequence"/>
</dbReference>
<evidence type="ECO:0000259" key="2">
    <source>
        <dbReference type="Pfam" id="PF06985"/>
    </source>
</evidence>
<dbReference type="Pfam" id="PF06985">
    <property type="entry name" value="HET"/>
    <property type="match status" value="1"/>
</dbReference>
<feature type="region of interest" description="Disordered" evidence="1">
    <location>
        <begin position="1"/>
        <end position="23"/>
    </location>
</feature>
<name>A0ABQ8G3J2_9PEZI</name>
<dbReference type="PANTHER" id="PTHR33112:SF16">
    <property type="entry name" value="HETEROKARYON INCOMPATIBILITY DOMAIN-CONTAINING PROTEIN"/>
    <property type="match status" value="1"/>
</dbReference>
<feature type="compositionally biased region" description="Polar residues" evidence="1">
    <location>
        <begin position="1"/>
        <end position="18"/>
    </location>
</feature>
<protein>
    <recommendedName>
        <fullName evidence="2">Heterokaryon incompatibility domain-containing protein</fullName>
    </recommendedName>
</protein>
<gene>
    <name evidence="3" type="ORF">B0J12DRAFT_701873</name>
</gene>
<reference evidence="3 4" key="1">
    <citation type="journal article" date="2021" name="Nat. Commun.">
        <title>Genetic determinants of endophytism in the Arabidopsis root mycobiome.</title>
        <authorList>
            <person name="Mesny F."/>
            <person name="Miyauchi S."/>
            <person name="Thiergart T."/>
            <person name="Pickel B."/>
            <person name="Atanasova L."/>
            <person name="Karlsson M."/>
            <person name="Huettel B."/>
            <person name="Barry K.W."/>
            <person name="Haridas S."/>
            <person name="Chen C."/>
            <person name="Bauer D."/>
            <person name="Andreopoulos W."/>
            <person name="Pangilinan J."/>
            <person name="LaButti K."/>
            <person name="Riley R."/>
            <person name="Lipzen A."/>
            <person name="Clum A."/>
            <person name="Drula E."/>
            <person name="Henrissat B."/>
            <person name="Kohler A."/>
            <person name="Grigoriev I.V."/>
            <person name="Martin F.M."/>
            <person name="Hacquard S."/>
        </authorList>
    </citation>
    <scope>NUCLEOTIDE SEQUENCE [LARGE SCALE GENOMIC DNA]</scope>
    <source>
        <strain evidence="3 4">MPI-SDFR-AT-0080</strain>
    </source>
</reference>
<evidence type="ECO:0000313" key="4">
    <source>
        <dbReference type="Proteomes" id="UP000774617"/>
    </source>
</evidence>
<dbReference type="EMBL" id="JAGTJR010000022">
    <property type="protein sequence ID" value="KAH7043825.1"/>
    <property type="molecule type" value="Genomic_DNA"/>
</dbReference>
<keyword evidence="4" id="KW-1185">Reference proteome</keyword>
<sequence>MGQKLSATTLVPSSQNNACHDDRWGPTDAYNTAALQSQIGALCSSMIYIPLESATKRTYDLHFDHHENETQLLKSTETCFVGRAIANKLPTRPTGYQAAVKSAGAQSAASALRIFRRKNAGVFRAGFSLLPDNQNNYSLEFYRKGFEIGSFVLKQANEAPYPPSATPISDNTGSDEVLQQVTAWIKGCTCVDLASAPTYPTRLSDIQWLKEIKPPREQPLKEAEQQRGKHVRLVLSKDSVGKFHHLDAVEMNKHVTLSHCWGKPKKAPLHLLKNNIEDFRKGIELGTLPLTFRHAIDFASRLDHVRYTWIDSFCIIQDDKNHRLYESERMGEVYSNSFLNISATAATNGEEGIFYKRRPYILCIVLDASFWDEHVDQAPVNRCGWVLQEWLMAPRKVHFCKEQVAWECLEGRKSGRHPKGLPTFQGEAEELVSGAKLEWLRAKRRLRETSDPEDEGIPREAYSAWKHIVERPPKYRAPSFPWAAVDADQGVTYGDFLDQDLLIKVNEITPEPPEGKAMFGMVKEGSLSLTGELPPKKIVLRNDLKDEGTVYSWELVGEGSTRFDNKYTILYLDSPERDTDIFGPDGRVYCLPAASGGHADEPGDLTCLLLQADKKTRGTFRRIGLTIISMSDAEGEERMRQMIGYEEQLPCVCWEVDASGTGRGRHTIRIA</sequence>
<comment type="caution">
    <text evidence="3">The sequence shown here is derived from an EMBL/GenBank/DDBJ whole genome shotgun (WGS) entry which is preliminary data.</text>
</comment>
<evidence type="ECO:0000256" key="1">
    <source>
        <dbReference type="SAM" id="MobiDB-lite"/>
    </source>
</evidence>
<dbReference type="PANTHER" id="PTHR33112">
    <property type="entry name" value="DOMAIN PROTEIN, PUTATIVE-RELATED"/>
    <property type="match status" value="1"/>
</dbReference>
<evidence type="ECO:0000313" key="3">
    <source>
        <dbReference type="EMBL" id="KAH7043825.1"/>
    </source>
</evidence>
<dbReference type="InterPro" id="IPR010730">
    <property type="entry name" value="HET"/>
</dbReference>